<reference evidence="1 2" key="1">
    <citation type="submission" date="2014-05" db="EMBL/GenBank/DDBJ databases">
        <authorList>
            <person name="Bishop-Lilly K.A."/>
            <person name="Broomall S.M."/>
            <person name="Chain P.S."/>
            <person name="Chertkov O."/>
            <person name="Coyne S.R."/>
            <person name="Daligault H.E."/>
            <person name="Davenport K.W."/>
            <person name="Erkkila T."/>
            <person name="Frey K.G."/>
            <person name="Gibbons H.S."/>
            <person name="Gu W."/>
            <person name="Jaissle J."/>
            <person name="Johnson S.L."/>
            <person name="Koroleva G.I."/>
            <person name="Ladner J.T."/>
            <person name="Lo C.-C."/>
            <person name="Minogue T.D."/>
            <person name="Munk C."/>
            <person name="Palacios G.F."/>
            <person name="Redden C.L."/>
            <person name="Rosenzweig C.N."/>
            <person name="Scholz M.B."/>
            <person name="Teshima H."/>
            <person name="Xu Y."/>
        </authorList>
    </citation>
    <scope>NUCLEOTIDE SEQUENCE [LARGE SCALE GENOMIC DNA]</scope>
    <source>
        <strain evidence="1 2">DDS 22E-1</strain>
    </source>
</reference>
<accession>A0AAN0RNQ2</accession>
<keyword evidence="2" id="KW-1185">Reference proteome</keyword>
<dbReference type="EMBL" id="CP007782">
    <property type="protein sequence ID" value="AIO31004.1"/>
    <property type="molecule type" value="Genomic_DNA"/>
</dbReference>
<evidence type="ECO:0000313" key="1">
    <source>
        <dbReference type="EMBL" id="AIO31004.1"/>
    </source>
</evidence>
<gene>
    <name evidence="1" type="ORF">DM39_6319</name>
</gene>
<dbReference type="AlphaFoldDB" id="A0AAN0RNQ2"/>
<organism evidence="1 2">
    <name type="scientific">Burkholderia cenocepacia</name>
    <dbReference type="NCBI Taxonomy" id="95486"/>
    <lineage>
        <taxon>Bacteria</taxon>
        <taxon>Pseudomonadati</taxon>
        <taxon>Pseudomonadota</taxon>
        <taxon>Betaproteobacteria</taxon>
        <taxon>Burkholderiales</taxon>
        <taxon>Burkholderiaceae</taxon>
        <taxon>Burkholderia</taxon>
        <taxon>Burkholderia cepacia complex</taxon>
    </lineage>
</organism>
<name>A0AAN0RNQ2_9BURK</name>
<protein>
    <submittedName>
        <fullName evidence="1">Uncharacterized protein</fullName>
    </submittedName>
</protein>
<sequence length="82" mass="8593">MNGGGFQPALMARKAGTGIVESGPDRNRAGLKLRHRCPGAGSQSAVRRTQNLCVRPTMMPRAVAPGVTATPEYSVPLSVYVA</sequence>
<dbReference type="Proteomes" id="UP000029413">
    <property type="component" value="Chromosome 3"/>
</dbReference>
<evidence type="ECO:0000313" key="2">
    <source>
        <dbReference type="Proteomes" id="UP000029413"/>
    </source>
</evidence>
<proteinExistence type="predicted"/>
<dbReference type="KEGG" id="bcen:DM39_6319"/>